<dbReference type="RefSeq" id="WP_174680441.1">
    <property type="nucleotide sequence ID" value="NZ_JABUQZ010000001.1"/>
</dbReference>
<name>A0ABX2LAV7_9EURY</name>
<protein>
    <submittedName>
        <fullName evidence="1">Uncharacterized protein</fullName>
    </submittedName>
</protein>
<dbReference type="Proteomes" id="UP001016761">
    <property type="component" value="Unassembled WGS sequence"/>
</dbReference>
<organism evidence="1 2">
    <name type="scientific">Haloterrigena gelatinilytica</name>
    <dbReference type="NCBI Taxonomy" id="2741724"/>
    <lineage>
        <taxon>Archaea</taxon>
        <taxon>Methanobacteriati</taxon>
        <taxon>Methanobacteriota</taxon>
        <taxon>Stenosarchaea group</taxon>
        <taxon>Halobacteria</taxon>
        <taxon>Halobacteriales</taxon>
        <taxon>Natrialbaceae</taxon>
        <taxon>Haloterrigena</taxon>
    </lineage>
</organism>
<reference evidence="1 2" key="1">
    <citation type="submission" date="2020-06" db="EMBL/GenBank/DDBJ databases">
        <title>Haloterrigena sp. nov., an extremely halophilic archaeon isolated from a saline sediment.</title>
        <authorList>
            <person name="Liu B.-B."/>
        </authorList>
    </citation>
    <scope>NUCLEOTIDE SEQUENCE [LARGE SCALE GENOMIC DNA]</scope>
    <source>
        <strain evidence="1 2">SYSU A558-1</strain>
    </source>
</reference>
<evidence type="ECO:0000313" key="1">
    <source>
        <dbReference type="EMBL" id="NUC72530.1"/>
    </source>
</evidence>
<accession>A0ABX2LAV7</accession>
<keyword evidence="2" id="KW-1185">Reference proteome</keyword>
<evidence type="ECO:0000313" key="2">
    <source>
        <dbReference type="Proteomes" id="UP001016761"/>
    </source>
</evidence>
<gene>
    <name evidence="1" type="ORF">HTZ84_09450</name>
</gene>
<dbReference type="EMBL" id="JABUQZ010000001">
    <property type="protein sequence ID" value="NUC72530.1"/>
    <property type="molecule type" value="Genomic_DNA"/>
</dbReference>
<proteinExistence type="predicted"/>
<sequence>MFPRFLLDSDDDWIENTRRRLYPRLHPFLERFGGYAVGGVGFNQYVGTFDEDEEDIEEELADAGARRNPIACLKNLPDGRLSEGSWVFLPHEEPSGFIEPGMQVHITMFERADGEPGRELYAHYEDDWRVAPGPHLRGENFDALLGVELATELIDDHTFLIRLP</sequence>
<comment type="caution">
    <text evidence="1">The sequence shown here is derived from an EMBL/GenBank/DDBJ whole genome shotgun (WGS) entry which is preliminary data.</text>
</comment>